<feature type="region of interest" description="Disordered" evidence="1">
    <location>
        <begin position="1"/>
        <end position="93"/>
    </location>
</feature>
<dbReference type="Proteomes" id="UP001177670">
    <property type="component" value="Unassembled WGS sequence"/>
</dbReference>
<keyword evidence="3" id="KW-1185">Reference proteome</keyword>
<reference evidence="2" key="1">
    <citation type="submission" date="2021-10" db="EMBL/GenBank/DDBJ databases">
        <title>Melipona bicolor Genome sequencing and assembly.</title>
        <authorList>
            <person name="Araujo N.S."/>
            <person name="Arias M.C."/>
        </authorList>
    </citation>
    <scope>NUCLEOTIDE SEQUENCE</scope>
    <source>
        <strain evidence="2">USP_2M_L1-L4_2017</strain>
        <tissue evidence="2">Whole body</tissue>
    </source>
</reference>
<dbReference type="AlphaFoldDB" id="A0AA40GCC2"/>
<organism evidence="2 3">
    <name type="scientific">Melipona bicolor</name>
    <dbReference type="NCBI Taxonomy" id="60889"/>
    <lineage>
        <taxon>Eukaryota</taxon>
        <taxon>Metazoa</taxon>
        <taxon>Ecdysozoa</taxon>
        <taxon>Arthropoda</taxon>
        <taxon>Hexapoda</taxon>
        <taxon>Insecta</taxon>
        <taxon>Pterygota</taxon>
        <taxon>Neoptera</taxon>
        <taxon>Endopterygota</taxon>
        <taxon>Hymenoptera</taxon>
        <taxon>Apocrita</taxon>
        <taxon>Aculeata</taxon>
        <taxon>Apoidea</taxon>
        <taxon>Anthophila</taxon>
        <taxon>Apidae</taxon>
        <taxon>Melipona</taxon>
    </lineage>
</organism>
<dbReference type="EMBL" id="JAHYIQ010000002">
    <property type="protein sequence ID" value="KAK1135109.1"/>
    <property type="molecule type" value="Genomic_DNA"/>
</dbReference>
<evidence type="ECO:0000256" key="1">
    <source>
        <dbReference type="SAM" id="MobiDB-lite"/>
    </source>
</evidence>
<feature type="compositionally biased region" description="Acidic residues" evidence="1">
    <location>
        <begin position="7"/>
        <end position="26"/>
    </location>
</feature>
<sequence length="110" mass="12361">MGRRQEEEEEEEEKEEEEEEEEEEGDGCAAIWFPIMGRRDAPLSSEQRPGHPTPSSPSLGAMSVLVVLVQTNPTQRTLSPSPAPPRLNQPPSSFSSYSRFLLHLFLLLIL</sequence>
<protein>
    <submittedName>
        <fullName evidence="2">Uncharacterized protein</fullName>
    </submittedName>
</protein>
<accession>A0AA40GCC2</accession>
<evidence type="ECO:0000313" key="3">
    <source>
        <dbReference type="Proteomes" id="UP001177670"/>
    </source>
</evidence>
<proteinExistence type="predicted"/>
<name>A0AA40GCC2_9HYME</name>
<gene>
    <name evidence="2" type="ORF">K0M31_007879</name>
</gene>
<evidence type="ECO:0000313" key="2">
    <source>
        <dbReference type="EMBL" id="KAK1135109.1"/>
    </source>
</evidence>
<feature type="compositionally biased region" description="Polar residues" evidence="1">
    <location>
        <begin position="69"/>
        <end position="80"/>
    </location>
</feature>
<comment type="caution">
    <text evidence="2">The sequence shown here is derived from an EMBL/GenBank/DDBJ whole genome shotgun (WGS) entry which is preliminary data.</text>
</comment>